<dbReference type="AlphaFoldDB" id="A0A450V1G9"/>
<evidence type="ECO:0000313" key="2">
    <source>
        <dbReference type="EMBL" id="VFJ98647.1"/>
    </source>
</evidence>
<dbReference type="EMBL" id="CAADFH010000086">
    <property type="protein sequence ID" value="VFJ98647.1"/>
    <property type="molecule type" value="Genomic_DNA"/>
</dbReference>
<dbReference type="Pfam" id="PF11026">
    <property type="entry name" value="DUF2721"/>
    <property type="match status" value="1"/>
</dbReference>
<gene>
    <name evidence="2" type="ORF">BECKLFY1418A_GA0070994_108613</name>
</gene>
<reference evidence="2" key="1">
    <citation type="submission" date="2019-02" db="EMBL/GenBank/DDBJ databases">
        <authorList>
            <person name="Gruber-Vodicka R. H."/>
            <person name="Seah K. B. B."/>
        </authorList>
    </citation>
    <scope>NUCLEOTIDE SEQUENCE</scope>
    <source>
        <strain evidence="2">BECK_M6</strain>
    </source>
</reference>
<dbReference type="InterPro" id="IPR021279">
    <property type="entry name" value="DUF2721"/>
</dbReference>
<feature type="region of interest" description="Disordered" evidence="1">
    <location>
        <begin position="38"/>
        <end position="60"/>
    </location>
</feature>
<protein>
    <submittedName>
        <fullName evidence="2">Uncharacterized protein</fullName>
    </submittedName>
</protein>
<feature type="compositionally biased region" description="Basic and acidic residues" evidence="1">
    <location>
        <begin position="38"/>
        <end position="49"/>
    </location>
</feature>
<evidence type="ECO:0000256" key="1">
    <source>
        <dbReference type="SAM" id="MobiDB-lite"/>
    </source>
</evidence>
<sequence>MTLGTPALLFGEITLIMLAYTNRFSTLSRLIGEMHAHGTGENEELERSVSRGLFAPSHKP</sequence>
<accession>A0A450V1G9</accession>
<name>A0A450V1G9_9GAMM</name>
<organism evidence="2">
    <name type="scientific">Candidatus Kentrum sp. LFY</name>
    <dbReference type="NCBI Taxonomy" id="2126342"/>
    <lineage>
        <taxon>Bacteria</taxon>
        <taxon>Pseudomonadati</taxon>
        <taxon>Pseudomonadota</taxon>
        <taxon>Gammaproteobacteria</taxon>
        <taxon>Candidatus Kentrum</taxon>
    </lineage>
</organism>
<proteinExistence type="predicted"/>